<dbReference type="EMBL" id="QPFP01000003">
    <property type="protein sequence ID" value="TEB38268.1"/>
    <property type="molecule type" value="Genomic_DNA"/>
</dbReference>
<accession>A0A4Y7TWL5</accession>
<keyword evidence="2" id="KW-1185">Reference proteome</keyword>
<evidence type="ECO:0000313" key="1">
    <source>
        <dbReference type="EMBL" id="TEB38268.1"/>
    </source>
</evidence>
<reference evidence="1 2" key="1">
    <citation type="journal article" date="2019" name="Nat. Ecol. Evol.">
        <title>Megaphylogeny resolves global patterns of mushroom evolution.</title>
        <authorList>
            <person name="Varga T."/>
            <person name="Krizsan K."/>
            <person name="Foldi C."/>
            <person name="Dima B."/>
            <person name="Sanchez-Garcia M."/>
            <person name="Sanchez-Ramirez S."/>
            <person name="Szollosi G.J."/>
            <person name="Szarkandi J.G."/>
            <person name="Papp V."/>
            <person name="Albert L."/>
            <person name="Andreopoulos W."/>
            <person name="Angelini C."/>
            <person name="Antonin V."/>
            <person name="Barry K.W."/>
            <person name="Bougher N.L."/>
            <person name="Buchanan P."/>
            <person name="Buyck B."/>
            <person name="Bense V."/>
            <person name="Catcheside P."/>
            <person name="Chovatia M."/>
            <person name="Cooper J."/>
            <person name="Damon W."/>
            <person name="Desjardin D."/>
            <person name="Finy P."/>
            <person name="Geml J."/>
            <person name="Haridas S."/>
            <person name="Hughes K."/>
            <person name="Justo A."/>
            <person name="Karasinski D."/>
            <person name="Kautmanova I."/>
            <person name="Kiss B."/>
            <person name="Kocsube S."/>
            <person name="Kotiranta H."/>
            <person name="LaButti K.M."/>
            <person name="Lechner B.E."/>
            <person name="Liimatainen K."/>
            <person name="Lipzen A."/>
            <person name="Lukacs Z."/>
            <person name="Mihaltcheva S."/>
            <person name="Morgado L.N."/>
            <person name="Niskanen T."/>
            <person name="Noordeloos M.E."/>
            <person name="Ohm R.A."/>
            <person name="Ortiz-Santana B."/>
            <person name="Ovrebo C."/>
            <person name="Racz N."/>
            <person name="Riley R."/>
            <person name="Savchenko A."/>
            <person name="Shiryaev A."/>
            <person name="Soop K."/>
            <person name="Spirin V."/>
            <person name="Szebenyi C."/>
            <person name="Tomsovsky M."/>
            <person name="Tulloss R.E."/>
            <person name="Uehling J."/>
            <person name="Grigoriev I.V."/>
            <person name="Vagvolgyi C."/>
            <person name="Papp T."/>
            <person name="Martin F.M."/>
            <person name="Miettinen O."/>
            <person name="Hibbett D.S."/>
            <person name="Nagy L.G."/>
        </authorList>
    </citation>
    <scope>NUCLEOTIDE SEQUENCE [LARGE SCALE GENOMIC DNA]</scope>
    <source>
        <strain evidence="1 2">FP101781</strain>
    </source>
</reference>
<evidence type="ECO:0008006" key="3">
    <source>
        <dbReference type="Google" id="ProtNLM"/>
    </source>
</evidence>
<dbReference type="OrthoDB" id="10385520at2759"/>
<protein>
    <recommendedName>
        <fullName evidence="3">PARP-type domain-containing protein</fullName>
    </recommendedName>
</protein>
<gene>
    <name evidence="1" type="ORF">FA13DRAFT_1786074</name>
</gene>
<sequence length="106" mass="12134">MVTQVESFWDMQSVEVPIRSSGKRASARNPYVACKGCSEFIEIEPPAARKLELGDFELLENKDHWHDECFNEYSERESGQVDMLDRKEATVDEAAKEVLEKGTVKH</sequence>
<evidence type="ECO:0000313" key="2">
    <source>
        <dbReference type="Proteomes" id="UP000298030"/>
    </source>
</evidence>
<organism evidence="1 2">
    <name type="scientific">Coprinellus micaceus</name>
    <name type="common">Glistening ink-cap mushroom</name>
    <name type="synonym">Coprinus micaceus</name>
    <dbReference type="NCBI Taxonomy" id="71717"/>
    <lineage>
        <taxon>Eukaryota</taxon>
        <taxon>Fungi</taxon>
        <taxon>Dikarya</taxon>
        <taxon>Basidiomycota</taxon>
        <taxon>Agaricomycotina</taxon>
        <taxon>Agaricomycetes</taxon>
        <taxon>Agaricomycetidae</taxon>
        <taxon>Agaricales</taxon>
        <taxon>Agaricineae</taxon>
        <taxon>Psathyrellaceae</taxon>
        <taxon>Coprinellus</taxon>
    </lineage>
</organism>
<dbReference type="AlphaFoldDB" id="A0A4Y7TWL5"/>
<proteinExistence type="predicted"/>
<comment type="caution">
    <text evidence="1">The sequence shown here is derived from an EMBL/GenBank/DDBJ whole genome shotgun (WGS) entry which is preliminary data.</text>
</comment>
<name>A0A4Y7TWL5_COPMI</name>
<dbReference type="Proteomes" id="UP000298030">
    <property type="component" value="Unassembled WGS sequence"/>
</dbReference>